<dbReference type="InterPro" id="IPR032466">
    <property type="entry name" value="Metal_Hydrolase"/>
</dbReference>
<dbReference type="PROSITE" id="PS51365">
    <property type="entry name" value="RENAL_DIPEPTIDASE_2"/>
    <property type="match status" value="1"/>
</dbReference>
<dbReference type="RefSeq" id="WP_368653839.1">
    <property type="nucleotide sequence ID" value="NZ_CP162599.1"/>
</dbReference>
<dbReference type="PANTHER" id="PTHR10443:SF12">
    <property type="entry name" value="DIPEPTIDASE"/>
    <property type="match status" value="1"/>
</dbReference>
<dbReference type="EMBL" id="CP162599">
    <property type="protein sequence ID" value="XDK33155.1"/>
    <property type="molecule type" value="Genomic_DNA"/>
</dbReference>
<reference evidence="1" key="1">
    <citation type="submission" date="2024-07" db="EMBL/GenBank/DDBJ databases">
        <title>Halotolerant mesophilic bacterium Ornithinibacillus sp. 4-3, sp. nov., isolated from soil.</title>
        <authorList>
            <person name="Sidarenka A.V."/>
            <person name="Guliayeva D.E."/>
            <person name="Leanovich S.I."/>
            <person name="Hileuskaya K.S."/>
            <person name="Akhremchuk A.E."/>
            <person name="Sikolenko M.A."/>
            <person name="Valentovich L.N."/>
        </authorList>
    </citation>
    <scope>NUCLEOTIDE SEQUENCE</scope>
    <source>
        <strain evidence="1">4-3</strain>
    </source>
</reference>
<dbReference type="SUPFAM" id="SSF51556">
    <property type="entry name" value="Metallo-dependent hydrolases"/>
    <property type="match status" value="1"/>
</dbReference>
<dbReference type="Pfam" id="PF01244">
    <property type="entry name" value="Peptidase_M19"/>
    <property type="match status" value="1"/>
</dbReference>
<dbReference type="PANTHER" id="PTHR10443">
    <property type="entry name" value="MICROSOMAL DIPEPTIDASE"/>
    <property type="match status" value="1"/>
</dbReference>
<proteinExistence type="predicted"/>
<dbReference type="GO" id="GO:0070573">
    <property type="term" value="F:metallodipeptidase activity"/>
    <property type="evidence" value="ECO:0007669"/>
    <property type="project" value="InterPro"/>
</dbReference>
<dbReference type="Gene3D" id="3.20.20.140">
    <property type="entry name" value="Metal-dependent hydrolases"/>
    <property type="match status" value="1"/>
</dbReference>
<evidence type="ECO:0000313" key="1">
    <source>
        <dbReference type="EMBL" id="XDK33155.1"/>
    </source>
</evidence>
<dbReference type="GO" id="GO:0006508">
    <property type="term" value="P:proteolysis"/>
    <property type="evidence" value="ECO:0007669"/>
    <property type="project" value="InterPro"/>
</dbReference>
<sequence>MNEVSKNLHKDLIVIDGTCPLGQDEKHMFRWKKGGVTVMAPTVAVNENAQETMYKIGTWYKRFHTHESQLMHIRSVDDIYEAKRLNKLGILFHFQNSLPIERNIDLLAIYQKLGVRIIQLCYNQKNHIGDGCDERTDSGLSEFGVQAIKEMNRLGIVVDVSHTGYQTTMEAIEISEKPVIVSHANVHKLHPVARNLKDDQIIALAQKGGVIGINGFPGFVSNKKNPTLDDFVDHIDYIVDLVGINHVAISLDFYEGMSSIMNDSEANQVYNQQLSDGRWKKETYPEPPWNYPNGLTLPDEFPNLTKILLERGYDEEDIRLIMGENFIRVFKDVWN</sequence>
<dbReference type="AlphaFoldDB" id="A0AB39HS69"/>
<accession>A0AB39HS69</accession>
<gene>
    <name evidence="1" type="ORF">AB4Y30_01960</name>
</gene>
<name>A0AB39HS69_9BACI</name>
<organism evidence="1">
    <name type="scientific">Ornithinibacillus sp. 4-3</name>
    <dbReference type="NCBI Taxonomy" id="3231488"/>
    <lineage>
        <taxon>Bacteria</taxon>
        <taxon>Bacillati</taxon>
        <taxon>Bacillota</taxon>
        <taxon>Bacilli</taxon>
        <taxon>Bacillales</taxon>
        <taxon>Bacillaceae</taxon>
        <taxon>Ornithinibacillus</taxon>
    </lineage>
</organism>
<protein>
    <submittedName>
        <fullName evidence="1">Dipeptidase</fullName>
    </submittedName>
</protein>
<dbReference type="InterPro" id="IPR008257">
    <property type="entry name" value="Pept_M19"/>
</dbReference>